<dbReference type="SMART" id="SM00347">
    <property type="entry name" value="HTH_MARR"/>
    <property type="match status" value="1"/>
</dbReference>
<evidence type="ECO:0000313" key="6">
    <source>
        <dbReference type="Proteomes" id="UP000239494"/>
    </source>
</evidence>
<reference evidence="5 6" key="1">
    <citation type="submission" date="2018-03" db="EMBL/GenBank/DDBJ databases">
        <title>Genomic Encyclopedia of Archaeal and Bacterial Type Strains, Phase II (KMG-II): from individual species to whole genera.</title>
        <authorList>
            <person name="Goeker M."/>
        </authorList>
    </citation>
    <scope>NUCLEOTIDE SEQUENCE [LARGE SCALE GENOMIC DNA]</scope>
    <source>
        <strain evidence="5 6">DSM 44720</strain>
    </source>
</reference>
<dbReference type="Pfam" id="PF12802">
    <property type="entry name" value="MarR_2"/>
    <property type="match status" value="1"/>
</dbReference>
<keyword evidence="2" id="KW-0238">DNA-binding</keyword>
<dbReference type="RefSeq" id="WP_211304200.1">
    <property type="nucleotide sequence ID" value="NZ_PVTF01000001.1"/>
</dbReference>
<evidence type="ECO:0000256" key="2">
    <source>
        <dbReference type="ARBA" id="ARBA00023125"/>
    </source>
</evidence>
<dbReference type="Proteomes" id="UP000239494">
    <property type="component" value="Unassembled WGS sequence"/>
</dbReference>
<dbReference type="InterPro" id="IPR036388">
    <property type="entry name" value="WH-like_DNA-bd_sf"/>
</dbReference>
<keyword evidence="1" id="KW-0805">Transcription regulation</keyword>
<dbReference type="EMBL" id="PVTF01000001">
    <property type="protein sequence ID" value="PRY46257.1"/>
    <property type="molecule type" value="Genomic_DNA"/>
</dbReference>
<dbReference type="PRINTS" id="PR00598">
    <property type="entry name" value="HTHMARR"/>
</dbReference>
<organism evidence="5 6">
    <name type="scientific">Umezawaea tangerina</name>
    <dbReference type="NCBI Taxonomy" id="84725"/>
    <lineage>
        <taxon>Bacteria</taxon>
        <taxon>Bacillati</taxon>
        <taxon>Actinomycetota</taxon>
        <taxon>Actinomycetes</taxon>
        <taxon>Pseudonocardiales</taxon>
        <taxon>Pseudonocardiaceae</taxon>
        <taxon>Umezawaea</taxon>
    </lineage>
</organism>
<evidence type="ECO:0000256" key="3">
    <source>
        <dbReference type="ARBA" id="ARBA00023163"/>
    </source>
</evidence>
<dbReference type="AlphaFoldDB" id="A0A2T0TKU1"/>
<dbReference type="PANTHER" id="PTHR42756:SF1">
    <property type="entry name" value="TRANSCRIPTIONAL REPRESSOR OF EMRAB OPERON"/>
    <property type="match status" value="1"/>
</dbReference>
<evidence type="ECO:0000259" key="4">
    <source>
        <dbReference type="PROSITE" id="PS50995"/>
    </source>
</evidence>
<dbReference type="GO" id="GO:0003700">
    <property type="term" value="F:DNA-binding transcription factor activity"/>
    <property type="evidence" value="ECO:0007669"/>
    <property type="project" value="InterPro"/>
</dbReference>
<dbReference type="PROSITE" id="PS50995">
    <property type="entry name" value="HTH_MARR_2"/>
    <property type="match status" value="1"/>
</dbReference>
<keyword evidence="6" id="KW-1185">Reference proteome</keyword>
<name>A0A2T0TKU1_9PSEU</name>
<sequence length="151" mass="16469">MDDEHIARKLMHLGKGVDATMRRDLGLLGLAPRHGFALQHLCDHGPTSQQALIEALDVDPSVLVAILNDLENAGLAERKRDPEDRRRHIVEMSDRGREALDAMSRVIDGIDQSLLADLSQADVVQLGALLDRLRPPGSANACIEEPPKSAC</sequence>
<dbReference type="SUPFAM" id="SSF46785">
    <property type="entry name" value="Winged helix' DNA-binding domain"/>
    <property type="match status" value="1"/>
</dbReference>
<dbReference type="InterPro" id="IPR000835">
    <property type="entry name" value="HTH_MarR-typ"/>
</dbReference>
<gene>
    <name evidence="5" type="ORF">CLV43_101530</name>
</gene>
<evidence type="ECO:0000256" key="1">
    <source>
        <dbReference type="ARBA" id="ARBA00023015"/>
    </source>
</evidence>
<evidence type="ECO:0000313" key="5">
    <source>
        <dbReference type="EMBL" id="PRY46257.1"/>
    </source>
</evidence>
<dbReference type="GO" id="GO:0003677">
    <property type="term" value="F:DNA binding"/>
    <property type="evidence" value="ECO:0007669"/>
    <property type="project" value="UniProtKB-KW"/>
</dbReference>
<proteinExistence type="predicted"/>
<dbReference type="InterPro" id="IPR036390">
    <property type="entry name" value="WH_DNA-bd_sf"/>
</dbReference>
<dbReference type="PANTHER" id="PTHR42756">
    <property type="entry name" value="TRANSCRIPTIONAL REGULATOR, MARR"/>
    <property type="match status" value="1"/>
</dbReference>
<keyword evidence="3" id="KW-0804">Transcription</keyword>
<accession>A0A2T0TKU1</accession>
<comment type="caution">
    <text evidence="5">The sequence shown here is derived from an EMBL/GenBank/DDBJ whole genome shotgun (WGS) entry which is preliminary data.</text>
</comment>
<protein>
    <submittedName>
        <fullName evidence="5">MarR family transcriptional regulator</fullName>
    </submittedName>
</protein>
<feature type="domain" description="HTH marR-type" evidence="4">
    <location>
        <begin position="3"/>
        <end position="135"/>
    </location>
</feature>
<dbReference type="Gene3D" id="1.10.10.10">
    <property type="entry name" value="Winged helix-like DNA-binding domain superfamily/Winged helix DNA-binding domain"/>
    <property type="match status" value="1"/>
</dbReference>